<dbReference type="EMBL" id="CAKLBY020000340">
    <property type="protein sequence ID" value="CAK7946102.1"/>
    <property type="molecule type" value="Genomic_DNA"/>
</dbReference>
<feature type="region of interest" description="Disordered" evidence="1">
    <location>
        <begin position="81"/>
        <end position="110"/>
    </location>
</feature>
<name>A0AAV1VIB4_9STRA</name>
<comment type="caution">
    <text evidence="2">The sequence shown here is derived from an EMBL/GenBank/DDBJ whole genome shotgun (WGS) entry which is preliminary data.</text>
</comment>
<feature type="compositionally biased region" description="Low complexity" evidence="1">
    <location>
        <begin position="54"/>
        <end position="64"/>
    </location>
</feature>
<proteinExistence type="predicted"/>
<gene>
    <name evidence="2" type="ORF">PM001_LOCUS31252</name>
</gene>
<reference evidence="2" key="1">
    <citation type="submission" date="2024-01" db="EMBL/GenBank/DDBJ databases">
        <authorList>
            <person name="Webb A."/>
        </authorList>
    </citation>
    <scope>NUCLEOTIDE SEQUENCE</scope>
    <source>
        <strain evidence="2">Pm1</strain>
    </source>
</reference>
<feature type="region of interest" description="Disordered" evidence="1">
    <location>
        <begin position="1"/>
        <end position="66"/>
    </location>
</feature>
<evidence type="ECO:0000313" key="3">
    <source>
        <dbReference type="Proteomes" id="UP001162060"/>
    </source>
</evidence>
<sequence length="125" mass="12908">MVSKITRAATAAARRSAARMRAAVESASHTSAAGDSLPVVVNTPRGESPRAKDTSAASAAGTSGRNRDEAEIELIYFGESDDASDSKVTPYASDIPGADTSRDKLTGSGQRGGIMLEIFGSSVFR</sequence>
<evidence type="ECO:0000313" key="2">
    <source>
        <dbReference type="EMBL" id="CAK7946102.1"/>
    </source>
</evidence>
<evidence type="ECO:0000256" key="1">
    <source>
        <dbReference type="SAM" id="MobiDB-lite"/>
    </source>
</evidence>
<protein>
    <submittedName>
        <fullName evidence="2">Uncharacterized protein</fullName>
    </submittedName>
</protein>
<organism evidence="2 3">
    <name type="scientific">Peronospora matthiolae</name>
    <dbReference type="NCBI Taxonomy" id="2874970"/>
    <lineage>
        <taxon>Eukaryota</taxon>
        <taxon>Sar</taxon>
        <taxon>Stramenopiles</taxon>
        <taxon>Oomycota</taxon>
        <taxon>Peronosporomycetes</taxon>
        <taxon>Peronosporales</taxon>
        <taxon>Peronosporaceae</taxon>
        <taxon>Peronospora</taxon>
    </lineage>
</organism>
<accession>A0AAV1VIB4</accession>
<dbReference type="AlphaFoldDB" id="A0AAV1VIB4"/>
<dbReference type="Proteomes" id="UP001162060">
    <property type="component" value="Unassembled WGS sequence"/>
</dbReference>
<feature type="compositionally biased region" description="Low complexity" evidence="1">
    <location>
        <begin position="7"/>
        <end position="28"/>
    </location>
</feature>